<name>A0ABQ4T8S1_METOR</name>
<feature type="chain" id="PRO_5047518926" description="MxaA protein" evidence="1">
    <location>
        <begin position="21"/>
        <end position="308"/>
    </location>
</feature>
<accession>A0ABQ4T8S1</accession>
<sequence>MRALLSAALLLALAALPAAAQIRGVELRTPRAFGYFLGDLVPVQAEIRLDPGFTLQRPSLPKPGPVAYWLDLRAIAADEQRAADGSTLVRLHLTYQTFYAALDTRTLEVPGFSVAVESRGSDGLTSAVAPIPGWKLGVSALREVQPERHDDAAEYLRPDGRTPRLDPQPAAATALGLTALAALAGLVLARDRAWWIFGRRRGRPFARARKALRQARPRAQGEALYREALLALHRGLDETNGARLLADDLPGFLARHPAFRAQAAALATFFAASRLVFFGRETAAASRALPLPDIEALLGRLSAIERSA</sequence>
<evidence type="ECO:0000313" key="3">
    <source>
        <dbReference type="Proteomes" id="UP001055156"/>
    </source>
</evidence>
<reference evidence="2" key="2">
    <citation type="submission" date="2021-08" db="EMBL/GenBank/DDBJ databases">
        <authorList>
            <person name="Tani A."/>
            <person name="Ola A."/>
            <person name="Ogura Y."/>
            <person name="Katsura K."/>
            <person name="Hayashi T."/>
        </authorList>
    </citation>
    <scope>NUCLEOTIDE SEQUENCE</scope>
    <source>
        <strain evidence="2">NBRC 15689</strain>
    </source>
</reference>
<evidence type="ECO:0000256" key="1">
    <source>
        <dbReference type="SAM" id="SignalP"/>
    </source>
</evidence>
<dbReference type="RefSeq" id="WP_238311307.1">
    <property type="nucleotide sequence ID" value="NZ_BPQV01000006.1"/>
</dbReference>
<dbReference type="EMBL" id="BPQV01000006">
    <property type="protein sequence ID" value="GJE27446.1"/>
    <property type="molecule type" value="Genomic_DNA"/>
</dbReference>
<keyword evidence="3" id="KW-1185">Reference proteome</keyword>
<comment type="caution">
    <text evidence="2">The sequence shown here is derived from an EMBL/GenBank/DDBJ whole genome shotgun (WGS) entry which is preliminary data.</text>
</comment>
<evidence type="ECO:0000313" key="2">
    <source>
        <dbReference type="EMBL" id="GJE27446.1"/>
    </source>
</evidence>
<evidence type="ECO:0008006" key="4">
    <source>
        <dbReference type="Google" id="ProtNLM"/>
    </source>
</evidence>
<protein>
    <recommendedName>
        <fullName evidence="4">MxaA protein</fullName>
    </recommendedName>
</protein>
<dbReference type="Proteomes" id="UP001055156">
    <property type="component" value="Unassembled WGS sequence"/>
</dbReference>
<gene>
    <name evidence="2" type="ORF">LKMONMHP_2305</name>
</gene>
<reference evidence="2" key="1">
    <citation type="journal article" date="2021" name="Front. Microbiol.">
        <title>Comprehensive Comparative Genomics and Phenotyping of Methylobacterium Species.</title>
        <authorList>
            <person name="Alessa O."/>
            <person name="Ogura Y."/>
            <person name="Fujitani Y."/>
            <person name="Takami H."/>
            <person name="Hayashi T."/>
            <person name="Sahin N."/>
            <person name="Tani A."/>
        </authorList>
    </citation>
    <scope>NUCLEOTIDE SEQUENCE</scope>
    <source>
        <strain evidence="2">NBRC 15689</strain>
    </source>
</reference>
<organism evidence="2 3">
    <name type="scientific">Methylobacterium organophilum</name>
    <dbReference type="NCBI Taxonomy" id="410"/>
    <lineage>
        <taxon>Bacteria</taxon>
        <taxon>Pseudomonadati</taxon>
        <taxon>Pseudomonadota</taxon>
        <taxon>Alphaproteobacteria</taxon>
        <taxon>Hyphomicrobiales</taxon>
        <taxon>Methylobacteriaceae</taxon>
        <taxon>Methylobacterium</taxon>
    </lineage>
</organism>
<proteinExistence type="predicted"/>
<feature type="signal peptide" evidence="1">
    <location>
        <begin position="1"/>
        <end position="20"/>
    </location>
</feature>
<keyword evidence="1" id="KW-0732">Signal</keyword>